<evidence type="ECO:0000259" key="1">
    <source>
        <dbReference type="Pfam" id="PF20247"/>
    </source>
</evidence>
<dbReference type="Proteomes" id="UP000034493">
    <property type="component" value="Unassembled WGS sequence"/>
</dbReference>
<dbReference type="AlphaFoldDB" id="A0A0G0VW30"/>
<evidence type="ECO:0000313" key="3">
    <source>
        <dbReference type="Proteomes" id="UP000034493"/>
    </source>
</evidence>
<dbReference type="InterPro" id="IPR046537">
    <property type="entry name" value="DUF6602"/>
</dbReference>
<protein>
    <recommendedName>
        <fullName evidence="1">DUF6602 domain-containing protein</fullName>
    </recommendedName>
</protein>
<dbReference type="EMBL" id="LCBC01000001">
    <property type="protein sequence ID" value="KKS05039.1"/>
    <property type="molecule type" value="Genomic_DNA"/>
</dbReference>
<name>A0A0G0VW30_9BACT</name>
<organism evidence="2 3">
    <name type="scientific">Candidatus Curtissbacteria bacterium GW2011_GWA2_41_24</name>
    <dbReference type="NCBI Taxonomy" id="1618411"/>
    <lineage>
        <taxon>Bacteria</taxon>
        <taxon>Candidatus Curtissiibacteriota</taxon>
    </lineage>
</organism>
<evidence type="ECO:0000313" key="2">
    <source>
        <dbReference type="EMBL" id="KKS05039.1"/>
    </source>
</evidence>
<dbReference type="Pfam" id="PF20247">
    <property type="entry name" value="DUF6602"/>
    <property type="match status" value="1"/>
</dbReference>
<sequence length="288" mass="32282">MANINAPEVEFFESFASEIESKFQRIKSLVSHRVASGDYHEEIIRTVLRNFLSKRYSVKKGFIYKSQSEVSKQLDILIIDENSPAAYLFQEGDFAIVIPESVIAVMEIKTTLNSNDFDIAIENIASAKKLVEFPVNLTGIIFGFDGTSPSDKNLDNWFKRVIPAKFKDSPENVLGANMIMFFTAGCLLARYRDDGIWDLAGKYYHKMFRDDSVKKSISDTGWQLSVVLAMIVSSCERGEISRTGRIVESKALRLIQGDGSMISHSRFAFGGGVSKISTTPLNEKMVKK</sequence>
<feature type="domain" description="DUF6602" evidence="1">
    <location>
        <begin position="26"/>
        <end position="130"/>
    </location>
</feature>
<reference evidence="2 3" key="1">
    <citation type="journal article" date="2015" name="Nature">
        <title>rRNA introns, odd ribosomes, and small enigmatic genomes across a large radiation of phyla.</title>
        <authorList>
            <person name="Brown C.T."/>
            <person name="Hug L.A."/>
            <person name="Thomas B.C."/>
            <person name="Sharon I."/>
            <person name="Castelle C.J."/>
            <person name="Singh A."/>
            <person name="Wilkins M.J."/>
            <person name="Williams K.H."/>
            <person name="Banfield J.F."/>
        </authorList>
    </citation>
    <scope>NUCLEOTIDE SEQUENCE [LARGE SCALE GENOMIC DNA]</scope>
</reference>
<gene>
    <name evidence="2" type="ORF">UU56_C0001G0006</name>
</gene>
<dbReference type="CDD" id="cd21173">
    <property type="entry name" value="NucC-like"/>
    <property type="match status" value="1"/>
</dbReference>
<accession>A0A0G0VW30</accession>
<proteinExistence type="predicted"/>
<comment type="caution">
    <text evidence="2">The sequence shown here is derived from an EMBL/GenBank/DDBJ whole genome shotgun (WGS) entry which is preliminary data.</text>
</comment>